<organism evidence="3 4">
    <name type="scientific">Streptomyces carpinensis</name>
    <dbReference type="NCBI Taxonomy" id="66369"/>
    <lineage>
        <taxon>Bacteria</taxon>
        <taxon>Bacillati</taxon>
        <taxon>Actinomycetota</taxon>
        <taxon>Actinomycetes</taxon>
        <taxon>Kitasatosporales</taxon>
        <taxon>Streptomycetaceae</taxon>
        <taxon>Streptomyces</taxon>
    </lineage>
</organism>
<reference evidence="3 4" key="1">
    <citation type="submission" date="2024-06" db="EMBL/GenBank/DDBJ databases">
        <title>The Natural Products Discovery Center: Release of the First 8490 Sequenced Strains for Exploring Actinobacteria Biosynthetic Diversity.</title>
        <authorList>
            <person name="Kalkreuter E."/>
            <person name="Kautsar S.A."/>
            <person name="Yang D."/>
            <person name="Bader C.D."/>
            <person name="Teijaro C.N."/>
            <person name="Fluegel L."/>
            <person name="Davis C.M."/>
            <person name="Simpson J.R."/>
            <person name="Lauterbach L."/>
            <person name="Steele A.D."/>
            <person name="Gui C."/>
            <person name="Meng S."/>
            <person name="Li G."/>
            <person name="Viehrig K."/>
            <person name="Ye F."/>
            <person name="Su P."/>
            <person name="Kiefer A.F."/>
            <person name="Nichols A."/>
            <person name="Cepeda A.J."/>
            <person name="Yan W."/>
            <person name="Fan B."/>
            <person name="Jiang Y."/>
            <person name="Adhikari A."/>
            <person name="Zheng C.-J."/>
            <person name="Schuster L."/>
            <person name="Cowan T.M."/>
            <person name="Smanski M.J."/>
            <person name="Chevrette M.G."/>
            <person name="De Carvalho L.P.S."/>
            <person name="Shen B."/>
        </authorList>
    </citation>
    <scope>NUCLEOTIDE SEQUENCE [LARGE SCALE GENOMIC DNA]</scope>
    <source>
        <strain evidence="3 4">NPDC000634</strain>
    </source>
</reference>
<comment type="caution">
    <text evidence="3">The sequence shown here is derived from an EMBL/GenBank/DDBJ whole genome shotgun (WGS) entry which is preliminary data.</text>
</comment>
<dbReference type="Proteomes" id="UP001458415">
    <property type="component" value="Unassembled WGS sequence"/>
</dbReference>
<sequence length="92" mass="9351">MTDAADAGDGANTSAPAAAKAATQGPVGPAGRVPSRGRGCWARRATRADISECARHSDIVIVAVPWDGDAEILQSLHADLAGKLVSREPPPP</sequence>
<dbReference type="Pfam" id="PF03807">
    <property type="entry name" value="F420_oxidored"/>
    <property type="match status" value="1"/>
</dbReference>
<feature type="region of interest" description="Disordered" evidence="1">
    <location>
        <begin position="1"/>
        <end position="37"/>
    </location>
</feature>
<dbReference type="InterPro" id="IPR028939">
    <property type="entry name" value="P5C_Rdtase_cat_N"/>
</dbReference>
<protein>
    <submittedName>
        <fullName evidence="3">NAD(P)-binding domain-containing protein</fullName>
    </submittedName>
</protein>
<keyword evidence="4" id="KW-1185">Reference proteome</keyword>
<gene>
    <name evidence="3" type="ORF">ABT317_37445</name>
</gene>
<feature type="non-terminal residue" evidence="3">
    <location>
        <position position="92"/>
    </location>
</feature>
<evidence type="ECO:0000259" key="2">
    <source>
        <dbReference type="Pfam" id="PF03807"/>
    </source>
</evidence>
<proteinExistence type="predicted"/>
<dbReference type="EMBL" id="JBEPCU010001055">
    <property type="protein sequence ID" value="MER6982503.1"/>
    <property type="molecule type" value="Genomic_DNA"/>
</dbReference>
<evidence type="ECO:0000313" key="3">
    <source>
        <dbReference type="EMBL" id="MER6982503.1"/>
    </source>
</evidence>
<feature type="domain" description="Pyrroline-5-carboxylate reductase catalytic N-terminal" evidence="2">
    <location>
        <begin position="44"/>
        <end position="85"/>
    </location>
</feature>
<dbReference type="Gene3D" id="3.40.50.720">
    <property type="entry name" value="NAD(P)-binding Rossmann-like Domain"/>
    <property type="match status" value="1"/>
</dbReference>
<name>A0ABV1WFA7_9ACTN</name>
<evidence type="ECO:0000256" key="1">
    <source>
        <dbReference type="SAM" id="MobiDB-lite"/>
    </source>
</evidence>
<feature type="compositionally biased region" description="Low complexity" evidence="1">
    <location>
        <begin position="1"/>
        <end position="22"/>
    </location>
</feature>
<accession>A0ABV1WFA7</accession>
<evidence type="ECO:0000313" key="4">
    <source>
        <dbReference type="Proteomes" id="UP001458415"/>
    </source>
</evidence>